<proteinExistence type="predicted"/>
<dbReference type="Pfam" id="PF10747">
    <property type="entry name" value="SirA"/>
    <property type="match status" value="1"/>
</dbReference>
<dbReference type="STRING" id="1150625.Q75_06985"/>
<accession>A0A147K929</accession>
<dbReference type="OrthoDB" id="2736584at2"/>
<reference evidence="1 2" key="1">
    <citation type="journal article" date="2016" name="Front. Microbiol.">
        <title>Microevolution Analysis of Bacillus coahuilensis Unveils Differences in Phosphorus Acquisition Strategies and Their Regulation.</title>
        <authorList>
            <person name="Gomez-Lunar Z."/>
            <person name="Hernandez-Gonzalez I."/>
            <person name="Rodriguez-Torres M.D."/>
            <person name="Souza V."/>
            <person name="Olmedo-Alvarez G."/>
        </authorList>
    </citation>
    <scope>NUCLEOTIDE SEQUENCE [LARGE SCALE GENOMIC DNA]</scope>
    <source>
        <strain evidence="2">p1.1.43</strain>
    </source>
</reference>
<dbReference type="Gene3D" id="3.30.310.250">
    <property type="entry name" value="Sporulation inhibitor of replication protein SirA"/>
    <property type="match status" value="1"/>
</dbReference>
<dbReference type="Proteomes" id="UP000074108">
    <property type="component" value="Unassembled WGS sequence"/>
</dbReference>
<dbReference type="RefSeq" id="WP_059282700.1">
    <property type="nucleotide sequence ID" value="NZ_LDYG01000026.1"/>
</dbReference>
<sequence>MRNYRIYWIKEEVAHFFHGRERLFFSLFQDYEIAKHEALRDILASQINYISIPLPYLPTYRFIHQQLHGSEEFSMKQQSYEILFPEYNSGARLVIFERYFLINAWGYYDAEATFFEKLKKFEGKLLAINLEQEEFGWVKPIKQRKFV</sequence>
<dbReference type="InterPro" id="IPR019683">
    <property type="entry name" value="SirA"/>
</dbReference>
<evidence type="ECO:0000313" key="2">
    <source>
        <dbReference type="Proteomes" id="UP000074108"/>
    </source>
</evidence>
<dbReference type="AlphaFoldDB" id="A0A147K929"/>
<evidence type="ECO:0000313" key="1">
    <source>
        <dbReference type="EMBL" id="KUP06824.1"/>
    </source>
</evidence>
<evidence type="ECO:0008006" key="3">
    <source>
        <dbReference type="Google" id="ProtNLM"/>
    </source>
</evidence>
<organism evidence="1 2">
    <name type="scientific">Bacillus coahuilensis p1.1.43</name>
    <dbReference type="NCBI Taxonomy" id="1150625"/>
    <lineage>
        <taxon>Bacteria</taxon>
        <taxon>Bacillati</taxon>
        <taxon>Bacillota</taxon>
        <taxon>Bacilli</taxon>
        <taxon>Bacillales</taxon>
        <taxon>Bacillaceae</taxon>
        <taxon>Bacillus</taxon>
    </lineage>
</organism>
<gene>
    <name evidence="1" type="ORF">Q75_06985</name>
</gene>
<dbReference type="InterPro" id="IPR038449">
    <property type="entry name" value="SirA_sf"/>
</dbReference>
<dbReference type="PATRIC" id="fig|1150625.3.peg.1465"/>
<name>A0A147K929_9BACI</name>
<dbReference type="EMBL" id="LDYG01000026">
    <property type="protein sequence ID" value="KUP06824.1"/>
    <property type="molecule type" value="Genomic_DNA"/>
</dbReference>
<protein>
    <recommendedName>
        <fullName evidence="3">Sporulation inhibitor of replication protein SirA</fullName>
    </recommendedName>
</protein>
<comment type="caution">
    <text evidence="1">The sequence shown here is derived from an EMBL/GenBank/DDBJ whole genome shotgun (WGS) entry which is preliminary data.</text>
</comment>
<keyword evidence="2" id="KW-1185">Reference proteome</keyword>